<dbReference type="CDD" id="cd16278">
    <property type="entry name" value="metallo-hydrolase-like_MBL-fold"/>
    <property type="match status" value="1"/>
</dbReference>
<dbReference type="InterPro" id="IPR001279">
    <property type="entry name" value="Metallo-B-lactamas"/>
</dbReference>
<comment type="caution">
    <text evidence="2">The sequence shown here is derived from an EMBL/GenBank/DDBJ whole genome shotgun (WGS) entry which is preliminary data.</text>
</comment>
<accession>A0A251WVQ3</accession>
<proteinExistence type="predicted"/>
<dbReference type="InterPro" id="IPR036866">
    <property type="entry name" value="RibonucZ/Hydroxyglut_hydro"/>
</dbReference>
<dbReference type="InterPro" id="IPR036388">
    <property type="entry name" value="WH-like_DNA-bd_sf"/>
</dbReference>
<dbReference type="Gene3D" id="3.60.15.10">
    <property type="entry name" value="Ribonuclease Z/Hydroxyacylglutathione hydrolase-like"/>
    <property type="match status" value="1"/>
</dbReference>
<evidence type="ECO:0000313" key="2">
    <source>
        <dbReference type="EMBL" id="OUD08235.1"/>
    </source>
</evidence>
<reference evidence="2 3" key="1">
    <citation type="submission" date="2016-12" db="EMBL/GenBank/DDBJ databases">
        <title>The draft genome sequence of HSLHS2.</title>
        <authorList>
            <person name="Hu D."/>
            <person name="Wang L."/>
            <person name="Shao Z."/>
        </authorList>
    </citation>
    <scope>NUCLEOTIDE SEQUENCE [LARGE SCALE GENOMIC DNA]</scope>
    <source>
        <strain evidence="2">MCCC 1A06712</strain>
    </source>
</reference>
<dbReference type="SUPFAM" id="SSF56281">
    <property type="entry name" value="Metallo-hydrolase/oxidoreductase"/>
    <property type="match status" value="1"/>
</dbReference>
<evidence type="ECO:0000313" key="3">
    <source>
        <dbReference type="Proteomes" id="UP000194664"/>
    </source>
</evidence>
<gene>
    <name evidence="2" type="ORF">BVC71_14870</name>
</gene>
<name>A0A251WVQ3_9RHOB</name>
<dbReference type="EMBL" id="MSPP01000007">
    <property type="protein sequence ID" value="OUD08235.1"/>
    <property type="molecule type" value="Genomic_DNA"/>
</dbReference>
<protein>
    <recommendedName>
        <fullName evidence="1">Metallo-beta-lactamase domain-containing protein</fullName>
    </recommendedName>
</protein>
<keyword evidence="3" id="KW-1185">Reference proteome</keyword>
<dbReference type="AlphaFoldDB" id="A0A251WVQ3"/>
<evidence type="ECO:0000259" key="1">
    <source>
        <dbReference type="SMART" id="SM00849"/>
    </source>
</evidence>
<dbReference type="Pfam" id="PF00753">
    <property type="entry name" value="Lactamase_B"/>
    <property type="match status" value="1"/>
</dbReference>
<sequence length="283" mass="30461">MHRFETGICCVTAPNPSPLTYRGTNTFIIGTSHVAIVDPGPIIDSHFSALLAAIDGRPVDAVIVTHSHLDHSPMARPLADRVGAPVIAFGPSDAGRSAVMRSIVDDIGGGEGVDADFEPDQTVGHLDVVCGMTVLHTPGHMGNHICLEKGDILLCGDHIMGWSTSLVSPPDGDLTDFMASCAMLLDRPSRRYFPAHGDPIDRPHDRVREIMAHRKSREAQILDALKNGTNTAAALVQAIYHDIDPKLWPAAERNIIAHLIDLVGQNRVRPVSDMSVSGLFELC</sequence>
<dbReference type="PANTHER" id="PTHR23131:SF0">
    <property type="entry name" value="ENDORIBONUCLEASE LACTB2"/>
    <property type="match status" value="1"/>
</dbReference>
<dbReference type="Pfam" id="PF17778">
    <property type="entry name" value="WHD_BLACT"/>
    <property type="match status" value="1"/>
</dbReference>
<dbReference type="RefSeq" id="WP_086452475.1">
    <property type="nucleotide sequence ID" value="NZ_MSPP01000007.1"/>
</dbReference>
<dbReference type="Proteomes" id="UP000194664">
    <property type="component" value="Unassembled WGS sequence"/>
</dbReference>
<dbReference type="PANTHER" id="PTHR23131">
    <property type="entry name" value="ENDORIBONUCLEASE LACTB2"/>
    <property type="match status" value="1"/>
</dbReference>
<dbReference type="Gene3D" id="1.10.10.10">
    <property type="entry name" value="Winged helix-like DNA-binding domain superfamily/Winged helix DNA-binding domain"/>
    <property type="match status" value="1"/>
</dbReference>
<organism evidence="2 3">
    <name type="scientific">Marivivens niveibacter</name>
    <dbReference type="NCBI Taxonomy" id="1930667"/>
    <lineage>
        <taxon>Bacteria</taxon>
        <taxon>Pseudomonadati</taxon>
        <taxon>Pseudomonadota</taxon>
        <taxon>Alphaproteobacteria</taxon>
        <taxon>Rhodobacterales</taxon>
        <taxon>Paracoccaceae</taxon>
        <taxon>Marivivens group</taxon>
        <taxon>Marivivens</taxon>
    </lineage>
</organism>
<dbReference type="InterPro" id="IPR041516">
    <property type="entry name" value="LACTB2_WH"/>
</dbReference>
<feature type="domain" description="Metallo-beta-lactamase" evidence="1">
    <location>
        <begin position="23"/>
        <end position="196"/>
    </location>
</feature>
<dbReference type="SMART" id="SM00849">
    <property type="entry name" value="Lactamase_B"/>
    <property type="match status" value="1"/>
</dbReference>
<dbReference type="OrthoDB" id="9788263at2"/>
<dbReference type="InterPro" id="IPR050662">
    <property type="entry name" value="Sec-metab_biosynth-thioest"/>
</dbReference>